<dbReference type="InterPro" id="IPR012337">
    <property type="entry name" value="RNaseH-like_sf"/>
</dbReference>
<dbReference type="GO" id="GO:0003676">
    <property type="term" value="F:nucleic acid binding"/>
    <property type="evidence" value="ECO:0007669"/>
    <property type="project" value="InterPro"/>
</dbReference>
<reference evidence="2 3" key="1">
    <citation type="submission" date="2018-08" db="EMBL/GenBank/DDBJ databases">
        <title>Genome and evolution of the arbuscular mycorrhizal fungus Diversispora epigaea (formerly Glomus versiforme) and its bacterial endosymbionts.</title>
        <authorList>
            <person name="Sun X."/>
            <person name="Fei Z."/>
            <person name="Harrison M."/>
        </authorList>
    </citation>
    <scope>NUCLEOTIDE SEQUENCE [LARGE SCALE GENOMIC DNA]</scope>
    <source>
        <strain evidence="2 3">IT104</strain>
    </source>
</reference>
<gene>
    <name evidence="2" type="ORF">Glove_85g130</name>
</gene>
<evidence type="ECO:0000313" key="3">
    <source>
        <dbReference type="Proteomes" id="UP000266861"/>
    </source>
</evidence>
<feature type="coiled-coil region" evidence="1">
    <location>
        <begin position="638"/>
        <end position="684"/>
    </location>
</feature>
<dbReference type="OrthoDB" id="2420894at2759"/>
<proteinExistence type="predicted"/>
<dbReference type="EMBL" id="PQFF01000081">
    <property type="protein sequence ID" value="RHZ84124.1"/>
    <property type="molecule type" value="Genomic_DNA"/>
</dbReference>
<dbReference type="AlphaFoldDB" id="A0A397JG01"/>
<dbReference type="Proteomes" id="UP000266861">
    <property type="component" value="Unassembled WGS sequence"/>
</dbReference>
<dbReference type="Gene3D" id="3.30.420.10">
    <property type="entry name" value="Ribonuclease H-like superfamily/Ribonuclease H"/>
    <property type="match status" value="1"/>
</dbReference>
<dbReference type="SUPFAM" id="SSF53098">
    <property type="entry name" value="Ribonuclease H-like"/>
    <property type="match status" value="1"/>
</dbReference>
<comment type="caution">
    <text evidence="2">The sequence shown here is derived from an EMBL/GenBank/DDBJ whole genome shotgun (WGS) entry which is preliminary data.</text>
</comment>
<accession>A0A397JG01</accession>
<dbReference type="InterPro" id="IPR036397">
    <property type="entry name" value="RNaseH_sf"/>
</dbReference>
<dbReference type="STRING" id="1348612.A0A397JG01"/>
<organism evidence="2 3">
    <name type="scientific">Diversispora epigaea</name>
    <dbReference type="NCBI Taxonomy" id="1348612"/>
    <lineage>
        <taxon>Eukaryota</taxon>
        <taxon>Fungi</taxon>
        <taxon>Fungi incertae sedis</taxon>
        <taxon>Mucoromycota</taxon>
        <taxon>Glomeromycotina</taxon>
        <taxon>Glomeromycetes</taxon>
        <taxon>Diversisporales</taxon>
        <taxon>Diversisporaceae</taxon>
        <taxon>Diversispora</taxon>
    </lineage>
</organism>
<protein>
    <submittedName>
        <fullName evidence="2">Uncharacterized protein</fullName>
    </submittedName>
</protein>
<name>A0A397JG01_9GLOM</name>
<evidence type="ECO:0000313" key="2">
    <source>
        <dbReference type="EMBL" id="RHZ84124.1"/>
    </source>
</evidence>
<sequence length="721" mass="83442">MDNNFSLASSVSVFGTFTHNETIPYPNAPRMWQYGEYFDGTVVIRIINRDSTVNSTNTSEVWVKKMLSLRILHPNGTVSEIEKDLGIQDFNWKIVKSPNGNDFLDPISIYSLHKGFVLVRYFNASNPDDINTYEELGRIIDWNGNLYSEVNFRRSYIENGIWYPTGTAIVTNVDPSKGFMRTAGRNASYVEWQQYMIDDSFNLKILSQGVITLPQEDVTSAMIITMATVDEGYSIIIGNSINTTESNPLQYGAALYDLTIGYSESQFSLPKLLYQILLPNITFSNMFCGISSSCVGQVCTLNVIQRNATNSTDYYMQLNFLSSGSVVDVTPISRNLSILPSNSTTRWQVENIPYGGYLFYGYFLDASSQTNAYVYYFDESSPDSIAWEHLTQYCHRNFHPTYSLGPLGPLGPLGFLDSLNSLGPLDPLNPLGTILTTLLIIDEIISELKLKIHLHKVKAHTGNFFNEMADSLAKIPFTQTDQEITKIKYRNKKNRSYIPIWNNIPMEAPTKLIKKRQKIDWYITFKTLYPKLPVINRRFQHQSHIYKDSKCVLCRRYEENNLYVFECKRNNNDSEYKPMIKHYEKLIEYLTDKTYKKKYINQRTFHHVNLYDIIRELIPHSLIRSKIKVREAVFEGMVKKRKNKNNNNNNNINRKENNIDTELNEELIRNKDDQTIAREKKKEKERETEKIFEKYTVHNLETWIKYGSITILPDEVLTISS</sequence>
<keyword evidence="1" id="KW-0175">Coiled coil</keyword>
<keyword evidence="3" id="KW-1185">Reference proteome</keyword>
<evidence type="ECO:0000256" key="1">
    <source>
        <dbReference type="SAM" id="Coils"/>
    </source>
</evidence>